<accession>A0A2S9GX69</accession>
<evidence type="ECO:0000313" key="3">
    <source>
        <dbReference type="Proteomes" id="UP000237839"/>
    </source>
</evidence>
<organism evidence="2 3">
    <name type="scientific">Solimicrobium silvestre</name>
    <dbReference type="NCBI Taxonomy" id="2099400"/>
    <lineage>
        <taxon>Bacteria</taxon>
        <taxon>Pseudomonadati</taxon>
        <taxon>Pseudomonadota</taxon>
        <taxon>Betaproteobacteria</taxon>
        <taxon>Burkholderiales</taxon>
        <taxon>Oxalobacteraceae</taxon>
        <taxon>Solimicrobium</taxon>
    </lineage>
</organism>
<feature type="compositionally biased region" description="Polar residues" evidence="1">
    <location>
        <begin position="52"/>
        <end position="62"/>
    </location>
</feature>
<name>A0A2S9GX69_9BURK</name>
<dbReference type="EMBL" id="PUGF01000014">
    <property type="protein sequence ID" value="PRC92315.1"/>
    <property type="molecule type" value="Genomic_DNA"/>
</dbReference>
<feature type="region of interest" description="Disordered" evidence="1">
    <location>
        <begin position="52"/>
        <end position="74"/>
    </location>
</feature>
<reference evidence="2 3" key="1">
    <citation type="submission" date="2018-02" db="EMBL/GenBank/DDBJ databases">
        <title>Solimicrobium silvestre gen. nov., sp. nov., isolated from alpine forest soil.</title>
        <authorList>
            <person name="Margesin R."/>
            <person name="Albuquerque L."/>
            <person name="Zhang D.-C."/>
            <person name="Froufe H.J.C."/>
            <person name="Severino R."/>
            <person name="Roxo I."/>
            <person name="Egas C."/>
            <person name="Da Costa M.S."/>
        </authorList>
    </citation>
    <scope>NUCLEOTIDE SEQUENCE [LARGE SCALE GENOMIC DNA]</scope>
    <source>
        <strain evidence="2 3">S20-91</strain>
    </source>
</reference>
<sequence length="74" mass="8204">MDIQVIRNLVLAAIAKNDGLWSWYQIDRALATERPEISAVLIPALSTLESEGKINSRQSNEHPSLPRYSITANG</sequence>
<proteinExistence type="predicted"/>
<protein>
    <recommendedName>
        <fullName evidence="4">Transcriptional regulator PadR-like family</fullName>
    </recommendedName>
</protein>
<dbReference type="OrthoDB" id="3078732at2"/>
<evidence type="ECO:0000256" key="1">
    <source>
        <dbReference type="SAM" id="MobiDB-lite"/>
    </source>
</evidence>
<evidence type="ECO:0000313" key="2">
    <source>
        <dbReference type="EMBL" id="PRC92315.1"/>
    </source>
</evidence>
<evidence type="ECO:0008006" key="4">
    <source>
        <dbReference type="Google" id="ProtNLM"/>
    </source>
</evidence>
<dbReference type="AlphaFoldDB" id="A0A2S9GX69"/>
<dbReference type="Proteomes" id="UP000237839">
    <property type="component" value="Unassembled WGS sequence"/>
</dbReference>
<comment type="caution">
    <text evidence="2">The sequence shown here is derived from an EMBL/GenBank/DDBJ whole genome shotgun (WGS) entry which is preliminary data.</text>
</comment>
<keyword evidence="3" id="KW-1185">Reference proteome</keyword>
<gene>
    <name evidence="2" type="ORF">S2091_2974</name>
</gene>